<dbReference type="GO" id="GO:0005507">
    <property type="term" value="F:copper ion binding"/>
    <property type="evidence" value="ECO:0007669"/>
    <property type="project" value="InterPro"/>
</dbReference>
<evidence type="ECO:0000259" key="6">
    <source>
        <dbReference type="Pfam" id="PF07731"/>
    </source>
</evidence>
<dbReference type="InterPro" id="IPR011706">
    <property type="entry name" value="Cu-oxidase_C"/>
</dbReference>
<name>A0A318KD43_9NEIS</name>
<gene>
    <name evidence="8" type="ORF">DFR34_1272</name>
</gene>
<dbReference type="SUPFAM" id="SSF49503">
    <property type="entry name" value="Cupredoxins"/>
    <property type="match status" value="3"/>
</dbReference>
<feature type="domain" description="Plastocyanin-like" evidence="5">
    <location>
        <begin position="223"/>
        <end position="309"/>
    </location>
</feature>
<feature type="chain" id="PRO_5016452684" evidence="4">
    <location>
        <begin position="23"/>
        <end position="497"/>
    </location>
</feature>
<dbReference type="PROSITE" id="PS00080">
    <property type="entry name" value="MULTICOPPER_OXIDASE2"/>
    <property type="match status" value="1"/>
</dbReference>
<dbReference type="Pfam" id="PF00394">
    <property type="entry name" value="Cu-oxidase"/>
    <property type="match status" value="1"/>
</dbReference>
<dbReference type="Proteomes" id="UP000247555">
    <property type="component" value="Unassembled WGS sequence"/>
</dbReference>
<dbReference type="CDD" id="cd13881">
    <property type="entry name" value="CuRO_2_McoC_like"/>
    <property type="match status" value="1"/>
</dbReference>
<organism evidence="8 9">
    <name type="scientific">Rivihabitans pingtungensis</name>
    <dbReference type="NCBI Taxonomy" id="1054498"/>
    <lineage>
        <taxon>Bacteria</taxon>
        <taxon>Pseudomonadati</taxon>
        <taxon>Pseudomonadota</taxon>
        <taxon>Betaproteobacteria</taxon>
        <taxon>Neisseriales</taxon>
        <taxon>Aquaspirillaceae</taxon>
        <taxon>Rivihabitans</taxon>
    </lineage>
</organism>
<dbReference type="RefSeq" id="WP_146215163.1">
    <property type="nucleotide sequence ID" value="NZ_QJKI01000027.1"/>
</dbReference>
<feature type="domain" description="Plastocyanin-like" evidence="7">
    <location>
        <begin position="81"/>
        <end position="184"/>
    </location>
</feature>
<reference evidence="8 9" key="1">
    <citation type="submission" date="2018-05" db="EMBL/GenBank/DDBJ databases">
        <title>Genomic Encyclopedia of Type Strains, Phase IV (KMG-IV): sequencing the most valuable type-strain genomes for metagenomic binning, comparative biology and taxonomic classification.</title>
        <authorList>
            <person name="Goeker M."/>
        </authorList>
    </citation>
    <scope>NUCLEOTIDE SEQUENCE [LARGE SCALE GENOMIC DNA]</scope>
    <source>
        <strain evidence="8 9">DSM 29661</strain>
    </source>
</reference>
<evidence type="ECO:0000313" key="9">
    <source>
        <dbReference type="Proteomes" id="UP000247555"/>
    </source>
</evidence>
<evidence type="ECO:0000256" key="1">
    <source>
        <dbReference type="ARBA" id="ARBA00004459"/>
    </source>
</evidence>
<keyword evidence="9" id="KW-1185">Reference proteome</keyword>
<accession>A0A318KD43</accession>
<dbReference type="OrthoDB" id="9757546at2"/>
<dbReference type="InterPro" id="IPR011707">
    <property type="entry name" value="Cu-oxidase-like_N"/>
</dbReference>
<comment type="subcellular location">
    <subcellularLocation>
        <location evidence="1">Cell outer membrane</location>
        <topology evidence="1">Lipid-anchor</topology>
    </subcellularLocation>
</comment>
<keyword evidence="4" id="KW-0732">Signal</keyword>
<dbReference type="GO" id="GO:0009279">
    <property type="term" value="C:cell outer membrane"/>
    <property type="evidence" value="ECO:0007669"/>
    <property type="project" value="UniProtKB-SubCell"/>
</dbReference>
<dbReference type="EMBL" id="QJKI01000027">
    <property type="protein sequence ID" value="PXX75149.1"/>
    <property type="molecule type" value="Genomic_DNA"/>
</dbReference>
<evidence type="ECO:0000313" key="8">
    <source>
        <dbReference type="EMBL" id="PXX75149.1"/>
    </source>
</evidence>
<feature type="domain" description="Plastocyanin-like" evidence="6">
    <location>
        <begin position="384"/>
        <end position="495"/>
    </location>
</feature>
<dbReference type="Gene3D" id="2.60.40.420">
    <property type="entry name" value="Cupredoxins - blue copper proteins"/>
    <property type="match status" value="3"/>
</dbReference>
<evidence type="ECO:0000259" key="7">
    <source>
        <dbReference type="Pfam" id="PF07732"/>
    </source>
</evidence>
<dbReference type="PANTHER" id="PTHR48267:SF1">
    <property type="entry name" value="BILIRUBIN OXIDASE"/>
    <property type="match status" value="1"/>
</dbReference>
<dbReference type="InterPro" id="IPR001117">
    <property type="entry name" value="Cu-oxidase_2nd"/>
</dbReference>
<dbReference type="Pfam" id="PF07731">
    <property type="entry name" value="Cu-oxidase_2"/>
    <property type="match status" value="1"/>
</dbReference>
<keyword evidence="3" id="KW-0560">Oxidoreductase</keyword>
<evidence type="ECO:0000256" key="4">
    <source>
        <dbReference type="SAM" id="SignalP"/>
    </source>
</evidence>
<evidence type="ECO:0000259" key="5">
    <source>
        <dbReference type="Pfam" id="PF00394"/>
    </source>
</evidence>
<dbReference type="InterPro" id="IPR045087">
    <property type="entry name" value="Cu-oxidase_fam"/>
</dbReference>
<dbReference type="PANTHER" id="PTHR48267">
    <property type="entry name" value="CUPREDOXIN SUPERFAMILY PROTEIN"/>
    <property type="match status" value="1"/>
</dbReference>
<dbReference type="InterPro" id="IPR002355">
    <property type="entry name" value="Cu_oxidase_Cu_BS"/>
</dbReference>
<keyword evidence="2" id="KW-0479">Metal-binding</keyword>
<evidence type="ECO:0000256" key="2">
    <source>
        <dbReference type="ARBA" id="ARBA00022723"/>
    </source>
</evidence>
<dbReference type="InterPro" id="IPR008972">
    <property type="entry name" value="Cupredoxin"/>
</dbReference>
<proteinExistence type="predicted"/>
<dbReference type="GO" id="GO:0016491">
    <property type="term" value="F:oxidoreductase activity"/>
    <property type="evidence" value="ECO:0007669"/>
    <property type="project" value="UniProtKB-KW"/>
</dbReference>
<feature type="signal peptide" evidence="4">
    <location>
        <begin position="1"/>
        <end position="22"/>
    </location>
</feature>
<sequence>MHRRTVLTACLAAPFFPLLARAQGAVDSTMDHAAMGHAMPAAPAAGASPRPPGGAPLAAWPTLGARGELRAAPGLLHWGGGLNTPSWGYNGAALGPLLEWRAGEAVDMTLVNALPEASNIHWHGLEVPASEDGHPRDAVEAGQRRAYRFTVPEVDGLFWYHPHPHGRTAFQVAMGLAGPIRVRGGRSPLPADGIDERVLMITDQRLLADGRIAPHSDADWMDGREGDLLLVNGQYQPVLSVRAGGWLRLRLINACAARYLHLSLPGHLWRQIGADGGWLEQVQAPVKQLLLVPGERADVLVALDGAPGSRAVLQSLPYVRGKMVSAEQSRPEPILSVHYQRTAAQARPPLPRRLADIAPLPAPAVRREVVLSETMSMEGGKHQMAFLINDRRYDDMNRADFTGKVGEVEEWTVHNRSDMDHPFHLHGAAFQVQWRQASAQHPRAPETLRAWRDVVNLKPDESLALRFVQRQPGDRLFHCHILEHEDQGMMATLRVVG</sequence>
<dbReference type="Pfam" id="PF07732">
    <property type="entry name" value="Cu-oxidase_3"/>
    <property type="match status" value="1"/>
</dbReference>
<evidence type="ECO:0000256" key="3">
    <source>
        <dbReference type="ARBA" id="ARBA00023002"/>
    </source>
</evidence>
<comment type="caution">
    <text evidence="8">The sequence shown here is derived from an EMBL/GenBank/DDBJ whole genome shotgun (WGS) entry which is preliminary data.</text>
</comment>
<protein>
    <submittedName>
        <fullName evidence="8">Bilirubin oxidase</fullName>
    </submittedName>
</protein>
<dbReference type="AlphaFoldDB" id="A0A318KD43"/>